<dbReference type="GO" id="GO:0046872">
    <property type="term" value="F:metal ion binding"/>
    <property type="evidence" value="ECO:0007669"/>
    <property type="project" value="UniProtKB-KW"/>
</dbReference>
<keyword evidence="3" id="KW-0186">Copper</keyword>
<organism evidence="6 7">
    <name type="scientific">Halovenus rubra</name>
    <dbReference type="NCBI Taxonomy" id="869890"/>
    <lineage>
        <taxon>Archaea</taxon>
        <taxon>Methanobacteriati</taxon>
        <taxon>Methanobacteriota</taxon>
        <taxon>Stenosarchaea group</taxon>
        <taxon>Halobacteria</taxon>
        <taxon>Halobacteriales</taxon>
        <taxon>Haloarculaceae</taxon>
        <taxon>Halovenus</taxon>
    </lineage>
</organism>
<dbReference type="PROSITE" id="PS50857">
    <property type="entry name" value="COX2_CUA"/>
    <property type="match status" value="1"/>
</dbReference>
<evidence type="ECO:0000256" key="3">
    <source>
        <dbReference type="ARBA" id="ARBA00023008"/>
    </source>
</evidence>
<dbReference type="EMBL" id="JBHSZQ010000004">
    <property type="protein sequence ID" value="MFC7125319.1"/>
    <property type="molecule type" value="Genomic_DNA"/>
</dbReference>
<evidence type="ECO:0000256" key="2">
    <source>
        <dbReference type="ARBA" id="ARBA00022723"/>
    </source>
</evidence>
<gene>
    <name evidence="6" type="ORF">ACFQJ7_04600</name>
</gene>
<evidence type="ECO:0000256" key="4">
    <source>
        <dbReference type="SAM" id="Phobius"/>
    </source>
</evidence>
<keyword evidence="4" id="KW-1133">Transmembrane helix</keyword>
<keyword evidence="4" id="KW-0812">Transmembrane</keyword>
<accession>A0ABD5X477</accession>
<dbReference type="PANTHER" id="PTHR42838">
    <property type="entry name" value="CYTOCHROME C OXIDASE SUBUNIT II"/>
    <property type="match status" value="1"/>
</dbReference>
<keyword evidence="2" id="KW-0479">Metal-binding</keyword>
<comment type="subcellular location">
    <subcellularLocation>
        <location evidence="1">Cell envelope</location>
    </subcellularLocation>
</comment>
<dbReference type="InterPro" id="IPR002429">
    <property type="entry name" value="CcO_II-like_C"/>
</dbReference>
<keyword evidence="4" id="KW-0472">Membrane</keyword>
<dbReference type="Proteomes" id="UP001596414">
    <property type="component" value="Unassembled WGS sequence"/>
</dbReference>
<dbReference type="PROSITE" id="PS00078">
    <property type="entry name" value="COX2"/>
    <property type="match status" value="1"/>
</dbReference>
<evidence type="ECO:0000259" key="5">
    <source>
        <dbReference type="PROSITE" id="PS50857"/>
    </source>
</evidence>
<evidence type="ECO:0000313" key="6">
    <source>
        <dbReference type="EMBL" id="MFC7125319.1"/>
    </source>
</evidence>
<dbReference type="InterPro" id="IPR008972">
    <property type="entry name" value="Cupredoxin"/>
</dbReference>
<protein>
    <submittedName>
        <fullName evidence="6">Cytochrome c oxidase subunit II</fullName>
    </submittedName>
</protein>
<reference evidence="6 7" key="1">
    <citation type="journal article" date="2014" name="Int. J. Syst. Evol. Microbiol.">
        <title>Complete genome sequence of Corynebacterium casei LMG S-19264T (=DSM 44701T), isolated from a smear-ripened cheese.</title>
        <authorList>
            <consortium name="US DOE Joint Genome Institute (JGI-PGF)"/>
            <person name="Walter F."/>
            <person name="Albersmeier A."/>
            <person name="Kalinowski J."/>
            <person name="Ruckert C."/>
        </authorList>
    </citation>
    <scope>NUCLEOTIDE SEQUENCE [LARGE SCALE GENOMIC DNA]</scope>
    <source>
        <strain evidence="6 7">CGMCC 4.7215</strain>
    </source>
</reference>
<dbReference type="InterPro" id="IPR034214">
    <property type="entry name" value="Ba3_CcO_II_C"/>
</dbReference>
<proteinExistence type="predicted"/>
<dbReference type="InterPro" id="IPR001505">
    <property type="entry name" value="Copper_CuA"/>
</dbReference>
<evidence type="ECO:0000313" key="7">
    <source>
        <dbReference type="Proteomes" id="UP001596414"/>
    </source>
</evidence>
<dbReference type="RefSeq" id="WP_267636313.1">
    <property type="nucleotide sequence ID" value="NZ_JAODIY010000004.1"/>
</dbReference>
<dbReference type="AlphaFoldDB" id="A0ABD5X477"/>
<dbReference type="InterPro" id="IPR051403">
    <property type="entry name" value="NosZ/Cyto_c_oxidase_sub2"/>
</dbReference>
<evidence type="ECO:0000256" key="1">
    <source>
        <dbReference type="ARBA" id="ARBA00004196"/>
    </source>
</evidence>
<name>A0ABD5X477_9EURY</name>
<dbReference type="Pfam" id="PF00116">
    <property type="entry name" value="COX2"/>
    <property type="match status" value="1"/>
</dbReference>
<dbReference type="Gene3D" id="2.60.40.420">
    <property type="entry name" value="Cupredoxins - blue copper proteins"/>
    <property type="match status" value="1"/>
</dbReference>
<feature type="domain" description="Cytochrome oxidase subunit II copper A binding" evidence="5">
    <location>
        <begin position="65"/>
        <end position="165"/>
    </location>
</feature>
<dbReference type="CDD" id="cd13913">
    <property type="entry name" value="ba3_CcO_II_C"/>
    <property type="match status" value="1"/>
</dbReference>
<comment type="caution">
    <text evidence="6">The sequence shown here is derived from an EMBL/GenBank/DDBJ whole genome shotgun (WGS) entry which is preliminary data.</text>
</comment>
<sequence>MEIHRYEKIWFGVAVLLIVAFIGTVAYGAVGAGIEMVDDDGGTIDPNNLSDHERFGDTGVHQVGDGEFEVNMIAVHPSFIPNDIEIPEGSTVTFYMTASDVTHGFNIAGTNVNSMIIPGQITEITVEFDESGTYGFVCHEYCGSLHHEMEGQIQVVPEDEFGGDA</sequence>
<dbReference type="PANTHER" id="PTHR42838:SF2">
    <property type="entry name" value="NITROUS-OXIDE REDUCTASE"/>
    <property type="match status" value="1"/>
</dbReference>
<feature type="transmembrane region" description="Helical" evidence="4">
    <location>
        <begin position="9"/>
        <end position="30"/>
    </location>
</feature>
<dbReference type="SUPFAM" id="SSF49503">
    <property type="entry name" value="Cupredoxins"/>
    <property type="match status" value="1"/>
</dbReference>